<dbReference type="EMBL" id="JAASQV010000002">
    <property type="protein sequence ID" value="NIJ65837.1"/>
    <property type="molecule type" value="Genomic_DNA"/>
</dbReference>
<evidence type="ECO:0008006" key="5">
    <source>
        <dbReference type="Google" id="ProtNLM"/>
    </source>
</evidence>
<keyword evidence="2" id="KW-0732">Signal</keyword>
<feature type="compositionally biased region" description="Basic and acidic residues" evidence="1">
    <location>
        <begin position="60"/>
        <end position="82"/>
    </location>
</feature>
<reference evidence="3 4" key="1">
    <citation type="submission" date="2020-03" db="EMBL/GenBank/DDBJ databases">
        <title>Genomic Encyclopedia of Type Strains, Phase IV (KMG-IV): sequencing the most valuable type-strain genomes for metagenomic binning, comparative biology and taxonomic classification.</title>
        <authorList>
            <person name="Goeker M."/>
        </authorList>
    </citation>
    <scope>NUCLEOTIDE SEQUENCE [LARGE SCALE GENOMIC DNA]</scope>
    <source>
        <strain evidence="3 4">DSM 4733</strain>
    </source>
</reference>
<evidence type="ECO:0000313" key="4">
    <source>
        <dbReference type="Proteomes" id="UP000564677"/>
    </source>
</evidence>
<feature type="signal peptide" evidence="2">
    <location>
        <begin position="1"/>
        <end position="18"/>
    </location>
</feature>
<feature type="chain" id="PRO_5031038051" description="Argininosuccinate lyase" evidence="2">
    <location>
        <begin position="19"/>
        <end position="82"/>
    </location>
</feature>
<organism evidence="3 4">
    <name type="scientific">Sphingomonas leidyi</name>
    <dbReference type="NCBI Taxonomy" id="68569"/>
    <lineage>
        <taxon>Bacteria</taxon>
        <taxon>Pseudomonadati</taxon>
        <taxon>Pseudomonadota</taxon>
        <taxon>Alphaproteobacteria</taxon>
        <taxon>Sphingomonadales</taxon>
        <taxon>Sphingomonadaceae</taxon>
        <taxon>Sphingomonas</taxon>
    </lineage>
</organism>
<dbReference type="AlphaFoldDB" id="A0A7X5V263"/>
<evidence type="ECO:0000256" key="1">
    <source>
        <dbReference type="SAM" id="MobiDB-lite"/>
    </source>
</evidence>
<dbReference type="Proteomes" id="UP000564677">
    <property type="component" value="Unassembled WGS sequence"/>
</dbReference>
<gene>
    <name evidence="3" type="ORF">FHR20_002799</name>
</gene>
<dbReference type="RefSeq" id="WP_086127664.1">
    <property type="nucleotide sequence ID" value="NZ_CP170557.1"/>
</dbReference>
<evidence type="ECO:0000313" key="3">
    <source>
        <dbReference type="EMBL" id="NIJ65837.1"/>
    </source>
</evidence>
<sequence>MKRLVVLTIACTGGLALASCGAREALKPVAAASLPPAPYGARATPSPGDLLNPPTQTRPARSDDLIQSSDQRRSDTFDLPPR</sequence>
<comment type="caution">
    <text evidence="3">The sequence shown here is derived from an EMBL/GenBank/DDBJ whole genome shotgun (WGS) entry which is preliminary data.</text>
</comment>
<accession>A0A7X5V263</accession>
<dbReference type="PROSITE" id="PS51257">
    <property type="entry name" value="PROKAR_LIPOPROTEIN"/>
    <property type="match status" value="1"/>
</dbReference>
<proteinExistence type="predicted"/>
<protein>
    <recommendedName>
        <fullName evidence="5">Argininosuccinate lyase</fullName>
    </recommendedName>
</protein>
<keyword evidence="4" id="KW-1185">Reference proteome</keyword>
<feature type="region of interest" description="Disordered" evidence="1">
    <location>
        <begin position="34"/>
        <end position="82"/>
    </location>
</feature>
<name>A0A7X5V263_9SPHN</name>
<evidence type="ECO:0000256" key="2">
    <source>
        <dbReference type="SAM" id="SignalP"/>
    </source>
</evidence>